<reference evidence="4" key="1">
    <citation type="journal article" date="2014" name="Front. Microbiol.">
        <title>High frequency of phylogenetically diverse reductive dehalogenase-homologous genes in deep subseafloor sedimentary metagenomes.</title>
        <authorList>
            <person name="Kawai M."/>
            <person name="Futagami T."/>
            <person name="Toyoda A."/>
            <person name="Takaki Y."/>
            <person name="Nishi S."/>
            <person name="Hori S."/>
            <person name="Arai W."/>
            <person name="Tsubouchi T."/>
            <person name="Morono Y."/>
            <person name="Uchiyama I."/>
            <person name="Ito T."/>
            <person name="Fujiyama A."/>
            <person name="Inagaki F."/>
            <person name="Takami H."/>
        </authorList>
    </citation>
    <scope>NUCLEOTIDE SEQUENCE</scope>
    <source>
        <strain evidence="4">Expedition CK06-06</strain>
    </source>
</reference>
<dbReference type="InterPro" id="IPR016476">
    <property type="entry name" value="SH3_dom_pro"/>
</dbReference>
<dbReference type="Gene3D" id="1.20.120.330">
    <property type="entry name" value="Nucleotidyltransferases domain 2"/>
    <property type="match status" value="1"/>
</dbReference>
<gene>
    <name evidence="4" type="ORF">S01H1_29141</name>
</gene>
<keyword evidence="3" id="KW-1133">Transmembrane helix</keyword>
<keyword evidence="2" id="KW-0175">Coiled coil</keyword>
<dbReference type="NCBIfam" id="TIGR04211">
    <property type="entry name" value="SH3_and_anchor"/>
    <property type="match status" value="1"/>
</dbReference>
<keyword evidence="3" id="KW-0812">Transmembrane</keyword>
<proteinExistence type="predicted"/>
<evidence type="ECO:0008006" key="5">
    <source>
        <dbReference type="Google" id="ProtNLM"/>
    </source>
</evidence>
<protein>
    <recommendedName>
        <fullName evidence="5">TIGR04211 family SH3 domain-containing protein</fullName>
    </recommendedName>
</protein>
<sequence>DRIKEKLTSIQSEKGEATQRWQELTGELKKTSEALKNLQSKYESLKQGASEYLNLKEESDTTRTKLETIQKTAKTLTSENERLKSSQRNRWFATGAAVLLIGLFIGLVLGKREKKRKSLYY</sequence>
<feature type="transmembrane region" description="Helical" evidence="3">
    <location>
        <begin position="91"/>
        <end position="110"/>
    </location>
</feature>
<dbReference type="AlphaFoldDB" id="X0T3H6"/>
<evidence type="ECO:0000256" key="1">
    <source>
        <dbReference type="ARBA" id="ARBA00022729"/>
    </source>
</evidence>
<keyword evidence="3" id="KW-0472">Membrane</keyword>
<organism evidence="4">
    <name type="scientific">marine sediment metagenome</name>
    <dbReference type="NCBI Taxonomy" id="412755"/>
    <lineage>
        <taxon>unclassified sequences</taxon>
        <taxon>metagenomes</taxon>
        <taxon>ecological metagenomes</taxon>
    </lineage>
</organism>
<evidence type="ECO:0000313" key="4">
    <source>
        <dbReference type="EMBL" id="GAF88023.1"/>
    </source>
</evidence>
<evidence type="ECO:0000256" key="3">
    <source>
        <dbReference type="SAM" id="Phobius"/>
    </source>
</evidence>
<comment type="caution">
    <text evidence="4">The sequence shown here is derived from an EMBL/GenBank/DDBJ whole genome shotgun (WGS) entry which is preliminary data.</text>
</comment>
<feature type="coiled-coil region" evidence="2">
    <location>
        <begin position="21"/>
        <end position="86"/>
    </location>
</feature>
<keyword evidence="1" id="KW-0732">Signal</keyword>
<accession>X0T3H6</accession>
<name>X0T3H6_9ZZZZ</name>
<feature type="non-terminal residue" evidence="4">
    <location>
        <position position="1"/>
    </location>
</feature>
<evidence type="ECO:0000256" key="2">
    <source>
        <dbReference type="SAM" id="Coils"/>
    </source>
</evidence>
<dbReference type="EMBL" id="BARS01017854">
    <property type="protein sequence ID" value="GAF88023.1"/>
    <property type="molecule type" value="Genomic_DNA"/>
</dbReference>